<keyword evidence="3" id="KW-1185">Reference proteome</keyword>
<dbReference type="OrthoDB" id="7648802at2759"/>
<evidence type="ECO:0000256" key="1">
    <source>
        <dbReference type="SAM" id="Phobius"/>
    </source>
</evidence>
<gene>
    <name evidence="2" type="ORF">CLUMA_CG013163</name>
</gene>
<dbReference type="AlphaFoldDB" id="A0A1J1IJZ0"/>
<organism evidence="2 3">
    <name type="scientific">Clunio marinus</name>
    <dbReference type="NCBI Taxonomy" id="568069"/>
    <lineage>
        <taxon>Eukaryota</taxon>
        <taxon>Metazoa</taxon>
        <taxon>Ecdysozoa</taxon>
        <taxon>Arthropoda</taxon>
        <taxon>Hexapoda</taxon>
        <taxon>Insecta</taxon>
        <taxon>Pterygota</taxon>
        <taxon>Neoptera</taxon>
        <taxon>Endopterygota</taxon>
        <taxon>Diptera</taxon>
        <taxon>Nematocera</taxon>
        <taxon>Chironomoidea</taxon>
        <taxon>Chironomidae</taxon>
        <taxon>Clunio</taxon>
    </lineage>
</organism>
<accession>A0A1J1IJZ0</accession>
<evidence type="ECO:0000313" key="2">
    <source>
        <dbReference type="EMBL" id="CRK99860.1"/>
    </source>
</evidence>
<dbReference type="EMBL" id="CVRI01000054">
    <property type="protein sequence ID" value="CRK99860.1"/>
    <property type="molecule type" value="Genomic_DNA"/>
</dbReference>
<keyword evidence="1" id="KW-0812">Transmembrane</keyword>
<proteinExistence type="predicted"/>
<keyword evidence="1" id="KW-1133">Transmembrane helix</keyword>
<name>A0A1J1IJZ0_9DIPT</name>
<dbReference type="Proteomes" id="UP000183832">
    <property type="component" value="Unassembled WGS sequence"/>
</dbReference>
<sequence length="265" mass="30895">MTEDFTYYVLLALTLLPVYFTFRMVPEKVLNIFPIENGSFRLIKSKTEDEKTEYWRSNVEWKKTGDFLCFGATVLLIRHLTRELFEGCIHSWDCDMEGNFAIVIQTFRKIQIAVISDQKVETQQVDLKIIPFNEQVFTSASFHLAGNGNGRIINSMSCSSPLIFHPHSLFNKSGSQRNISDDWEKDLQLVSMYLDFKTEEKNKKHEKCEDSQNSHPEVTLQDYIQCLIKSKPQNVMNFTVDFVRKLEHDGNVLAYQTTPHRHQQI</sequence>
<keyword evidence="1" id="KW-0472">Membrane</keyword>
<feature type="transmembrane region" description="Helical" evidence="1">
    <location>
        <begin position="6"/>
        <end position="22"/>
    </location>
</feature>
<reference evidence="2 3" key="1">
    <citation type="submission" date="2015-04" db="EMBL/GenBank/DDBJ databases">
        <authorList>
            <person name="Syromyatnikov M.Y."/>
            <person name="Popov V.N."/>
        </authorList>
    </citation>
    <scope>NUCLEOTIDE SEQUENCE [LARGE SCALE GENOMIC DNA]</scope>
</reference>
<protein>
    <submittedName>
        <fullName evidence="2">CLUMA_CG013163, isoform A</fullName>
    </submittedName>
</protein>
<evidence type="ECO:0000313" key="3">
    <source>
        <dbReference type="Proteomes" id="UP000183832"/>
    </source>
</evidence>